<dbReference type="PROSITE" id="PS00178">
    <property type="entry name" value="AA_TRNA_LIGASE_I"/>
    <property type="match status" value="1"/>
</dbReference>
<feature type="compositionally biased region" description="Basic residues" evidence="11">
    <location>
        <begin position="274"/>
        <end position="284"/>
    </location>
</feature>
<evidence type="ECO:0000256" key="1">
    <source>
        <dbReference type="ARBA" id="ARBA00005594"/>
    </source>
</evidence>
<dbReference type="Pfam" id="PF08264">
    <property type="entry name" value="Anticodon_1"/>
    <property type="match status" value="1"/>
</dbReference>
<dbReference type="PRINTS" id="PR00984">
    <property type="entry name" value="TRNASYNTHILE"/>
</dbReference>
<dbReference type="SUPFAM" id="SSF47323">
    <property type="entry name" value="Anticodon-binding domain of a subclass of class I aminoacyl-tRNA synthetases"/>
    <property type="match status" value="1"/>
</dbReference>
<keyword evidence="7 10" id="KW-0030">Aminoacyl-tRNA synthetase</keyword>
<evidence type="ECO:0000313" key="14">
    <source>
        <dbReference type="EMBL" id="KAK9914816.1"/>
    </source>
</evidence>
<sequence>MEEVKEGKEYSFPQEELKILQFWDEIDAFQEQLRRSKGKKPYVFYDGPPFATGLPHYGHLLAGTLKDIVTRYATATGHYCPRRFGWDCHGLPVEHEIDKKLGIKSRGDVIKLGIDKYNEECRSIVMRYSKEWEKTVKRIGRWIDFENDYKTLDPTFMESVWWVFGELYKKGLVYCGYKVMPYSTGLSTPLANFEANQNYKETVDPSVMVAFSLDNDPDEACMIAWTTTPWTLPSNLALCVNPAFEYVRVRNPATGKVYIVAESRLSAVPGAMPKPKKEKGKKGGKGGDAKEADAAEPKGWEVLGKVVGSELVGIGYQPLFPYFSRLKADSSLTNGNAAAAGAFRVVGDGYVTADNGTGIVHCAPAFGEDDMRVCLANGIIELGKDVPCPVDADGNFTAEVAEFSGRYVKDADKAIIAHLKAAGRMIDVSSYSHSYPFCWRSDTPLIYKAVPSWFVKVTEFKDRLLAANAGTYWVPRHVKDGRFHNWLESARDWCVSRSRFWGTPLPIWASKDMKELVVISSIAQLEELTGEKVTDLHRHFIDHLEIPSKEGKGMLRRVDEVFDCWFESGSMPYAQLHYPFENVKFFEENFPADFVAEGQDQTRGWFYTLMVLSTALFDKPAFKNLVCNGLVLADDGKKMSKRLKNYPDPSDILEQYGADALRLYLVNSPVVHAETLKFKKEGVFGVVKDVFLPWYNAYRFLVQNVLRLEAESGQRFYPSQVDLSSATNVLDRWIGAATRSLTSFVREEMGAYRLYTVVPFLVQFIESLTNIYVRYNRTRLKGRGGARDCKFALASLFDVLLTVCKVMAPFTPFFCEAMYQNLRKALPEDAPQSVHWCDFPEAAQAQVGDEHIQASVGRMQAVVELARTIRERHTKPLKQPLRSLVVVHSDASFLADLDGELKQYVLEEVNVREITTCSDPNQYATPSAKADFKVLGRRLGSKMKDFADAVAKIGPEQIAEYETTGRTEVEYKVKSSGAVEREILKAGDLQVTWEAKQQEGTSEGDMGAKGACGMLAVLDLRADESLQEAGFAREVVNRVQKLRKKAGLVSTDAVDVYVGAADASAPSTSLLTLVLETQSEYITGVLGRPAQPLAAMPAQAVIIAREQQTVGADDSLSEFDVVLTSPMVSS</sequence>
<dbReference type="NCBIfam" id="TIGR00392">
    <property type="entry name" value="ileS"/>
    <property type="match status" value="1"/>
</dbReference>
<dbReference type="InterPro" id="IPR023586">
    <property type="entry name" value="Ile-tRNA-ligase_type2"/>
</dbReference>
<dbReference type="InterPro" id="IPR002300">
    <property type="entry name" value="aa-tRNA-synth_Ia"/>
</dbReference>
<protein>
    <recommendedName>
        <fullName evidence="2">isoleucine--tRNA ligase</fullName>
        <ecNumber evidence="2">6.1.1.5</ecNumber>
    </recommendedName>
    <alternativeName>
        <fullName evidence="8">Isoleucyl-tRNA synthetase</fullName>
    </alternativeName>
</protein>
<dbReference type="SUPFAM" id="SSF52374">
    <property type="entry name" value="Nucleotidylyl transferase"/>
    <property type="match status" value="1"/>
</dbReference>
<comment type="similarity">
    <text evidence="1 10">Belongs to the class-I aminoacyl-tRNA synthetase family.</text>
</comment>
<evidence type="ECO:0000256" key="3">
    <source>
        <dbReference type="ARBA" id="ARBA00022598"/>
    </source>
</evidence>
<dbReference type="PANTHER" id="PTHR42780:SF1">
    <property type="entry name" value="ISOLEUCINE--TRNA LIGASE, CYTOPLASMIC"/>
    <property type="match status" value="1"/>
</dbReference>
<dbReference type="InterPro" id="IPR002301">
    <property type="entry name" value="Ile-tRNA-ligase"/>
</dbReference>
<comment type="catalytic activity">
    <reaction evidence="9">
        <text>tRNA(Ile) + L-isoleucine + ATP = L-isoleucyl-tRNA(Ile) + AMP + diphosphate</text>
        <dbReference type="Rhea" id="RHEA:11060"/>
        <dbReference type="Rhea" id="RHEA-COMP:9666"/>
        <dbReference type="Rhea" id="RHEA-COMP:9695"/>
        <dbReference type="ChEBI" id="CHEBI:30616"/>
        <dbReference type="ChEBI" id="CHEBI:33019"/>
        <dbReference type="ChEBI" id="CHEBI:58045"/>
        <dbReference type="ChEBI" id="CHEBI:78442"/>
        <dbReference type="ChEBI" id="CHEBI:78528"/>
        <dbReference type="ChEBI" id="CHEBI:456215"/>
        <dbReference type="EC" id="6.1.1.5"/>
    </reaction>
</comment>
<evidence type="ECO:0000256" key="9">
    <source>
        <dbReference type="ARBA" id="ARBA00048359"/>
    </source>
</evidence>
<dbReference type="Pfam" id="PF19302">
    <property type="entry name" value="DUF5915"/>
    <property type="match status" value="1"/>
</dbReference>
<dbReference type="HAMAP" id="MF_02003">
    <property type="entry name" value="Ile_tRNA_synth_type2"/>
    <property type="match status" value="1"/>
</dbReference>
<evidence type="ECO:0000259" key="13">
    <source>
        <dbReference type="Pfam" id="PF08264"/>
    </source>
</evidence>
<feature type="region of interest" description="Disordered" evidence="11">
    <location>
        <begin position="270"/>
        <end position="294"/>
    </location>
</feature>
<dbReference type="EMBL" id="JALJOT010000005">
    <property type="protein sequence ID" value="KAK9914816.1"/>
    <property type="molecule type" value="Genomic_DNA"/>
</dbReference>
<dbReference type="InterPro" id="IPR033709">
    <property type="entry name" value="Anticodon_Ile_ABEc"/>
</dbReference>
<evidence type="ECO:0000256" key="2">
    <source>
        <dbReference type="ARBA" id="ARBA00013165"/>
    </source>
</evidence>
<dbReference type="CDD" id="cd00818">
    <property type="entry name" value="IleRS_core"/>
    <property type="match status" value="1"/>
</dbReference>
<dbReference type="InterPro" id="IPR014729">
    <property type="entry name" value="Rossmann-like_a/b/a_fold"/>
</dbReference>
<evidence type="ECO:0000256" key="7">
    <source>
        <dbReference type="ARBA" id="ARBA00023146"/>
    </source>
</evidence>
<dbReference type="EC" id="6.1.1.5" evidence="2"/>
<gene>
    <name evidence="14" type="ORF">WJX75_000906</name>
</gene>
<dbReference type="InterPro" id="IPR001412">
    <property type="entry name" value="aa-tRNA-synth_I_CS"/>
</dbReference>
<evidence type="ECO:0000256" key="4">
    <source>
        <dbReference type="ARBA" id="ARBA00022741"/>
    </source>
</evidence>
<keyword evidence="3 10" id="KW-0436">Ligase</keyword>
<accession>A0ABR2YT73</accession>
<evidence type="ECO:0000256" key="6">
    <source>
        <dbReference type="ARBA" id="ARBA00022917"/>
    </source>
</evidence>
<keyword evidence="5 10" id="KW-0067">ATP-binding</keyword>
<dbReference type="InterPro" id="IPR013155">
    <property type="entry name" value="M/V/L/I-tRNA-synth_anticd-bd"/>
</dbReference>
<keyword evidence="6 10" id="KW-0648">Protein biosynthesis</keyword>
<dbReference type="InterPro" id="IPR009080">
    <property type="entry name" value="tRNAsynth_Ia_anticodon-bd"/>
</dbReference>
<evidence type="ECO:0000256" key="8">
    <source>
        <dbReference type="ARBA" id="ARBA00032665"/>
    </source>
</evidence>
<comment type="caution">
    <text evidence="14">The sequence shown here is derived from an EMBL/GenBank/DDBJ whole genome shotgun (WGS) entry which is preliminary data.</text>
</comment>
<dbReference type="PANTHER" id="PTHR42780">
    <property type="entry name" value="SOLEUCYL-TRNA SYNTHETASE"/>
    <property type="match status" value="1"/>
</dbReference>
<evidence type="ECO:0000256" key="10">
    <source>
        <dbReference type="RuleBase" id="RU363035"/>
    </source>
</evidence>
<dbReference type="Proteomes" id="UP001491310">
    <property type="component" value="Unassembled WGS sequence"/>
</dbReference>
<feature type="compositionally biased region" description="Basic and acidic residues" evidence="11">
    <location>
        <begin position="285"/>
        <end position="294"/>
    </location>
</feature>
<evidence type="ECO:0000256" key="5">
    <source>
        <dbReference type="ARBA" id="ARBA00022840"/>
    </source>
</evidence>
<dbReference type="Gene3D" id="3.90.740.10">
    <property type="entry name" value="Valyl/Leucyl/Isoleucyl-tRNA synthetase, editing domain"/>
    <property type="match status" value="1"/>
</dbReference>
<evidence type="ECO:0000313" key="15">
    <source>
        <dbReference type="Proteomes" id="UP001491310"/>
    </source>
</evidence>
<keyword evidence="4 10" id="KW-0547">Nucleotide-binding</keyword>
<feature type="domain" description="Aminoacyl-tRNA synthetase class Ia" evidence="12">
    <location>
        <begin position="18"/>
        <end position="676"/>
    </location>
</feature>
<dbReference type="CDD" id="cd07961">
    <property type="entry name" value="Anticodon_Ia_Ile_ABEc"/>
    <property type="match status" value="1"/>
</dbReference>
<evidence type="ECO:0000256" key="11">
    <source>
        <dbReference type="SAM" id="MobiDB-lite"/>
    </source>
</evidence>
<proteinExistence type="inferred from homology"/>
<dbReference type="Gene3D" id="1.10.730.10">
    <property type="entry name" value="Isoleucyl-tRNA Synthetase, Domain 1"/>
    <property type="match status" value="1"/>
</dbReference>
<dbReference type="SUPFAM" id="SSF50677">
    <property type="entry name" value="ValRS/IleRS/LeuRS editing domain"/>
    <property type="match status" value="1"/>
</dbReference>
<evidence type="ECO:0000259" key="12">
    <source>
        <dbReference type="Pfam" id="PF00133"/>
    </source>
</evidence>
<dbReference type="Gene3D" id="3.40.50.620">
    <property type="entry name" value="HUPs"/>
    <property type="match status" value="2"/>
</dbReference>
<name>A0ABR2YT73_9CHLO</name>
<keyword evidence="15" id="KW-1185">Reference proteome</keyword>
<dbReference type="InterPro" id="IPR009008">
    <property type="entry name" value="Val/Leu/Ile-tRNA-synth_edit"/>
</dbReference>
<dbReference type="Pfam" id="PF00133">
    <property type="entry name" value="tRNA-synt_1"/>
    <property type="match status" value="1"/>
</dbReference>
<feature type="domain" description="Methionyl/Valyl/Leucyl/Isoleucyl-tRNA synthetase anticodon-binding" evidence="13">
    <location>
        <begin position="731"/>
        <end position="882"/>
    </location>
</feature>
<organism evidence="14 15">
    <name type="scientific">Coccomyxa subellipsoidea</name>
    <dbReference type="NCBI Taxonomy" id="248742"/>
    <lineage>
        <taxon>Eukaryota</taxon>
        <taxon>Viridiplantae</taxon>
        <taxon>Chlorophyta</taxon>
        <taxon>core chlorophytes</taxon>
        <taxon>Trebouxiophyceae</taxon>
        <taxon>Trebouxiophyceae incertae sedis</taxon>
        <taxon>Coccomyxaceae</taxon>
        <taxon>Coccomyxa</taxon>
    </lineage>
</organism>
<reference evidence="14 15" key="1">
    <citation type="journal article" date="2024" name="Nat. Commun.">
        <title>Phylogenomics reveals the evolutionary origins of lichenization in chlorophyte algae.</title>
        <authorList>
            <person name="Puginier C."/>
            <person name="Libourel C."/>
            <person name="Otte J."/>
            <person name="Skaloud P."/>
            <person name="Haon M."/>
            <person name="Grisel S."/>
            <person name="Petersen M."/>
            <person name="Berrin J.G."/>
            <person name="Delaux P.M."/>
            <person name="Dal Grande F."/>
            <person name="Keller J."/>
        </authorList>
    </citation>
    <scope>NUCLEOTIDE SEQUENCE [LARGE SCALE GENOMIC DNA]</scope>
    <source>
        <strain evidence="14 15">SAG 216-7</strain>
    </source>
</reference>